<dbReference type="RefSeq" id="XP_007803108.1">
    <property type="nucleotide sequence ID" value="XM_007804917.1"/>
</dbReference>
<feature type="chain" id="PRO_5004612312" description="AB hydrolase-1 domain-containing protein" evidence="1">
    <location>
        <begin position="20"/>
        <end position="303"/>
    </location>
</feature>
<evidence type="ECO:0000313" key="4">
    <source>
        <dbReference type="Proteomes" id="UP000019373"/>
    </source>
</evidence>
<dbReference type="InterPro" id="IPR029058">
    <property type="entry name" value="AB_hydrolase_fold"/>
</dbReference>
<dbReference type="Gene3D" id="3.40.50.1820">
    <property type="entry name" value="alpha/beta hydrolase"/>
    <property type="match status" value="1"/>
</dbReference>
<dbReference type="HOGENOM" id="CLU_020336_7_1_1"/>
<dbReference type="Pfam" id="PF00561">
    <property type="entry name" value="Abhydrolase_1"/>
    <property type="match status" value="1"/>
</dbReference>
<feature type="signal peptide" evidence="1">
    <location>
        <begin position="1"/>
        <end position="19"/>
    </location>
</feature>
<feature type="domain" description="AB hydrolase-1" evidence="2">
    <location>
        <begin position="48"/>
        <end position="170"/>
    </location>
</feature>
<dbReference type="GeneID" id="19242989"/>
<dbReference type="SUPFAM" id="SSF53474">
    <property type="entry name" value="alpha/beta-Hydrolases"/>
    <property type="match status" value="1"/>
</dbReference>
<evidence type="ECO:0000313" key="3">
    <source>
        <dbReference type="EMBL" id="ERF71220.1"/>
    </source>
</evidence>
<evidence type="ECO:0000256" key="1">
    <source>
        <dbReference type="SAM" id="SignalP"/>
    </source>
</evidence>
<keyword evidence="1" id="KW-0732">Signal</keyword>
<dbReference type="InterPro" id="IPR050266">
    <property type="entry name" value="AB_hydrolase_sf"/>
</dbReference>
<dbReference type="AlphaFoldDB" id="U1HLS2"/>
<sequence>MYLLRVLSRCALFVFPALAEVSSFNDWPHLRVALPDVSIHLRYYGSGPPLMLVHGFPQHSPTWNIVGPILAQNYTVIAPDLRGTGDSSIPFSYNFTASAAADDLEAVLDFLNINQTYVFAHDKGTGVAAALAAKIRGRIKRLGLSEYLLPGLSYETLQAPTPTWNLYSNWQLAFFSVPDAAQFFIQGREKQMLSWYFYHVGYSGTSAISDDLLTLCTDSIAKPGYLRSGLEYFSNLTVAQDPALFSSTLIPQPFSGPTLVLGGEASLSNTSLIEQLFSPVASDLTADIVPKAGHWIGGKFGRA</sequence>
<dbReference type="EMBL" id="KE721230">
    <property type="protein sequence ID" value="ERF71220.1"/>
    <property type="molecule type" value="Genomic_DNA"/>
</dbReference>
<gene>
    <name evidence="3" type="ORF">EPUS_08138</name>
</gene>
<dbReference type="eggNOG" id="KOG4178">
    <property type="taxonomic scope" value="Eukaryota"/>
</dbReference>
<protein>
    <recommendedName>
        <fullName evidence="2">AB hydrolase-1 domain-containing protein</fullName>
    </recommendedName>
</protein>
<keyword evidence="4" id="KW-1185">Reference proteome</keyword>
<dbReference type="InterPro" id="IPR000073">
    <property type="entry name" value="AB_hydrolase_1"/>
</dbReference>
<name>U1HLS2_ENDPU</name>
<reference evidence="4" key="1">
    <citation type="journal article" date="2014" name="BMC Genomics">
        <title>Genome characteristics reveal the impact of lichenization on lichen-forming fungus Endocarpon pusillum Hedwig (Verrucariales, Ascomycota).</title>
        <authorList>
            <person name="Wang Y.-Y."/>
            <person name="Liu B."/>
            <person name="Zhang X.-Y."/>
            <person name="Zhou Q.-M."/>
            <person name="Zhang T."/>
            <person name="Li H."/>
            <person name="Yu Y.-F."/>
            <person name="Zhang X.-L."/>
            <person name="Hao X.-Y."/>
            <person name="Wang M."/>
            <person name="Wang L."/>
            <person name="Wei J.-C."/>
        </authorList>
    </citation>
    <scope>NUCLEOTIDE SEQUENCE [LARGE SCALE GENOMIC DNA]</scope>
    <source>
        <strain evidence="4">Z07020 / HMAS-L-300199</strain>
    </source>
</reference>
<dbReference type="PANTHER" id="PTHR43798">
    <property type="entry name" value="MONOACYLGLYCEROL LIPASE"/>
    <property type="match status" value="1"/>
</dbReference>
<dbReference type="OrthoDB" id="408373at2759"/>
<accession>U1HLS2</accession>
<proteinExistence type="predicted"/>
<evidence type="ECO:0000259" key="2">
    <source>
        <dbReference type="Pfam" id="PF00561"/>
    </source>
</evidence>
<dbReference type="GO" id="GO:0016020">
    <property type="term" value="C:membrane"/>
    <property type="evidence" value="ECO:0007669"/>
    <property type="project" value="TreeGrafter"/>
</dbReference>
<dbReference type="Proteomes" id="UP000019373">
    <property type="component" value="Unassembled WGS sequence"/>
</dbReference>
<organism evidence="3 4">
    <name type="scientific">Endocarpon pusillum (strain Z07020 / HMAS-L-300199)</name>
    <name type="common">Lichen-forming fungus</name>
    <dbReference type="NCBI Taxonomy" id="1263415"/>
    <lineage>
        <taxon>Eukaryota</taxon>
        <taxon>Fungi</taxon>
        <taxon>Dikarya</taxon>
        <taxon>Ascomycota</taxon>
        <taxon>Pezizomycotina</taxon>
        <taxon>Eurotiomycetes</taxon>
        <taxon>Chaetothyriomycetidae</taxon>
        <taxon>Verrucariales</taxon>
        <taxon>Verrucariaceae</taxon>
        <taxon>Endocarpon</taxon>
    </lineage>
</organism>
<dbReference type="PANTHER" id="PTHR43798:SF33">
    <property type="entry name" value="HYDROLASE, PUTATIVE (AFU_ORTHOLOGUE AFUA_2G14860)-RELATED"/>
    <property type="match status" value="1"/>
</dbReference>